<feature type="compositionally biased region" description="Pro residues" evidence="1">
    <location>
        <begin position="503"/>
        <end position="526"/>
    </location>
</feature>
<dbReference type="EMBL" id="JACAZI010000006">
    <property type="protein sequence ID" value="KAF7358259.1"/>
    <property type="molecule type" value="Genomic_DNA"/>
</dbReference>
<protein>
    <submittedName>
        <fullName evidence="2">Uncharacterized protein</fullName>
    </submittedName>
</protein>
<name>A0A8H6YFX2_9AGAR</name>
<dbReference type="Proteomes" id="UP000620124">
    <property type="component" value="Unassembled WGS sequence"/>
</dbReference>
<sequence>MSAPNSNTECPHPRRRIVVVPAPWLHSFRDIILLPAPPTPFQLPLAECPRNPIVFSPFDDQDPHIVVYRSHTETPTENPEVGQGLAGPEPRPRLNREFLDFMHRDRPGHWLEAQTLFLRRRPIIPGYFVPLCVSSFMAQLAQSRDISAADAAHEIVVAMIVARWWVCHVVGPRDRLVWVCWNRLTENYARRVHHGSMSSPVDLRVVLQDLVFRANIALRDHLAHPDDWMEGYRALEHMTFLENMLLWLAQQGATVAMSIRWTQHITELHEHLFPDRPGHLLELRLRLVRFQDVEEENRFSYFDSLFQREVRVHLLSPTWRDPRDFNVIAHWRQADESAPVKLDFEVLMHIFDEIADVGWWNGTGPSMPPARVLEGDELLDLLAERRIDPSSVYGVPPLLTVPTRPRSPHPTREPRWWVQDEEEERQHQEEEERRRNEPPTPPSNAVPPVGTTQSGARSKIPHQRPPANVPTGPRAMRERNPPPRRSSSRPCERKCARRTSSSPPAPPSPSPPPPPPPPAPAAPLPVPAAGQPAPALVADPSRSIKEFRAESYCPRGTVIRELLPRCGRCARELQFCTEDSNLSVQWPNHPSLACGSCHKGHGPCPQWNRLHEAYTNKDQHELGRLRFQYWEHLGGGQYQLLIPDHRTANLYALSEHTKYRELVYGLRPRQNTERARAHRTRDSPIPPGDSSDKDEPVVRPPHHRSHAARVPSSSGSKHDESEGEEDVEMPPAEGVIDDLMNFDLDEEPAPTTRSTASSSQAAASSSCPRAPTPVRPVFASSPPVQPSSAVSALGSESFEQDVESVNEMGAEELEALRAYLEAMAGVVVMNLGLANSNKPRFGQRATDSAPSSWIQTRLRRAETRQTAKDTRLHLGE</sequence>
<evidence type="ECO:0000256" key="1">
    <source>
        <dbReference type="SAM" id="MobiDB-lite"/>
    </source>
</evidence>
<dbReference type="AlphaFoldDB" id="A0A8H6YFX2"/>
<dbReference type="PANTHER" id="PTHR24216:SF65">
    <property type="entry name" value="PAXILLIN-LIKE PROTEIN 1"/>
    <property type="match status" value="1"/>
</dbReference>
<evidence type="ECO:0000313" key="2">
    <source>
        <dbReference type="EMBL" id="KAF7358259.1"/>
    </source>
</evidence>
<comment type="caution">
    <text evidence="2">The sequence shown here is derived from an EMBL/GenBank/DDBJ whole genome shotgun (WGS) entry which is preliminary data.</text>
</comment>
<accession>A0A8H6YFX2</accession>
<feature type="region of interest" description="Disordered" evidence="1">
    <location>
        <begin position="855"/>
        <end position="876"/>
    </location>
</feature>
<evidence type="ECO:0000313" key="3">
    <source>
        <dbReference type="Proteomes" id="UP000620124"/>
    </source>
</evidence>
<keyword evidence="3" id="KW-1185">Reference proteome</keyword>
<gene>
    <name evidence="2" type="ORF">MVEN_00875000</name>
</gene>
<organism evidence="2 3">
    <name type="scientific">Mycena venus</name>
    <dbReference type="NCBI Taxonomy" id="2733690"/>
    <lineage>
        <taxon>Eukaryota</taxon>
        <taxon>Fungi</taxon>
        <taxon>Dikarya</taxon>
        <taxon>Basidiomycota</taxon>
        <taxon>Agaricomycotina</taxon>
        <taxon>Agaricomycetes</taxon>
        <taxon>Agaricomycetidae</taxon>
        <taxon>Agaricales</taxon>
        <taxon>Marasmiineae</taxon>
        <taxon>Mycenaceae</taxon>
        <taxon>Mycena</taxon>
    </lineage>
</organism>
<feature type="region of interest" description="Disordered" evidence="1">
    <location>
        <begin position="664"/>
        <end position="731"/>
    </location>
</feature>
<feature type="compositionally biased region" description="Basic and acidic residues" evidence="1">
    <location>
        <begin position="859"/>
        <end position="876"/>
    </location>
</feature>
<feature type="region of interest" description="Disordered" evidence="1">
    <location>
        <begin position="745"/>
        <end position="783"/>
    </location>
</feature>
<reference evidence="2" key="1">
    <citation type="submission" date="2020-05" db="EMBL/GenBank/DDBJ databases">
        <title>Mycena genomes resolve the evolution of fungal bioluminescence.</title>
        <authorList>
            <person name="Tsai I.J."/>
        </authorList>
    </citation>
    <scope>NUCLEOTIDE SEQUENCE</scope>
    <source>
        <strain evidence="2">CCC161011</strain>
    </source>
</reference>
<feature type="compositionally biased region" description="Low complexity" evidence="1">
    <location>
        <begin position="749"/>
        <end position="769"/>
    </location>
</feature>
<proteinExistence type="predicted"/>
<feature type="compositionally biased region" description="Basic and acidic residues" evidence="1">
    <location>
        <begin position="424"/>
        <end position="437"/>
    </location>
</feature>
<dbReference type="OrthoDB" id="3070914at2759"/>
<feature type="region of interest" description="Disordered" evidence="1">
    <location>
        <begin position="392"/>
        <end position="541"/>
    </location>
</feature>
<dbReference type="PANTHER" id="PTHR24216">
    <property type="entry name" value="PAXILLIN-RELATED"/>
    <property type="match status" value="1"/>
</dbReference>